<dbReference type="EC" id="2.7.11.1" evidence="2"/>
<dbReference type="InterPro" id="IPR000961">
    <property type="entry name" value="AGC-kinase_C"/>
</dbReference>
<evidence type="ECO:0000256" key="9">
    <source>
        <dbReference type="ARBA" id="ARBA00048679"/>
    </source>
</evidence>
<dbReference type="Gene3D" id="1.10.510.10">
    <property type="entry name" value="Transferase(Phosphotransferase) domain 1"/>
    <property type="match status" value="2"/>
</dbReference>
<evidence type="ECO:0000256" key="1">
    <source>
        <dbReference type="ARBA" id="ARBA00009903"/>
    </source>
</evidence>
<dbReference type="AlphaFoldDB" id="A0A2G9HTU2"/>
<dbReference type="Pfam" id="PF00069">
    <property type="entry name" value="Pkinase"/>
    <property type="match status" value="2"/>
</dbReference>
<dbReference type="PROSITE" id="PS51285">
    <property type="entry name" value="AGC_KINASE_CTER"/>
    <property type="match status" value="1"/>
</dbReference>
<comment type="catalytic activity">
    <reaction evidence="8">
        <text>L-threonyl-[protein] + ATP = O-phospho-L-threonyl-[protein] + ADP + H(+)</text>
        <dbReference type="Rhea" id="RHEA:46608"/>
        <dbReference type="Rhea" id="RHEA-COMP:11060"/>
        <dbReference type="Rhea" id="RHEA-COMP:11605"/>
        <dbReference type="ChEBI" id="CHEBI:15378"/>
        <dbReference type="ChEBI" id="CHEBI:30013"/>
        <dbReference type="ChEBI" id="CHEBI:30616"/>
        <dbReference type="ChEBI" id="CHEBI:61977"/>
        <dbReference type="ChEBI" id="CHEBI:456216"/>
        <dbReference type="EC" id="2.7.11.1"/>
    </reaction>
</comment>
<dbReference type="STRING" id="429701.A0A2G9HTU2"/>
<evidence type="ECO:0000256" key="6">
    <source>
        <dbReference type="ARBA" id="ARBA00022777"/>
    </source>
</evidence>
<keyword evidence="3 13" id="KW-0723">Serine/threonine-protein kinase</keyword>
<dbReference type="InterPro" id="IPR008271">
    <property type="entry name" value="Ser/Thr_kinase_AS"/>
</dbReference>
<evidence type="ECO:0000256" key="2">
    <source>
        <dbReference type="ARBA" id="ARBA00012513"/>
    </source>
</evidence>
<dbReference type="SUPFAM" id="SSF56112">
    <property type="entry name" value="Protein kinase-like (PK-like)"/>
    <property type="match status" value="1"/>
</dbReference>
<dbReference type="FunFam" id="1.10.510.10:FF:000294">
    <property type="entry name" value="Serine/threonine-protein kinase OXI1"/>
    <property type="match status" value="1"/>
</dbReference>
<dbReference type="PROSITE" id="PS00108">
    <property type="entry name" value="PROTEIN_KINASE_ST"/>
    <property type="match status" value="1"/>
</dbReference>
<gene>
    <name evidence="13" type="ORF">CDL12_06362</name>
</gene>
<evidence type="ECO:0000256" key="4">
    <source>
        <dbReference type="ARBA" id="ARBA00022679"/>
    </source>
</evidence>
<sequence length="435" mass="49832">MHDGDSHHRHRHCHEQDDDTVYLDLKNVKVISALGRGAKGVVFLVRTENGQLLALKAILRSSVEKKKLASTSQGNEYRRICFEREVLASFHHPLLPKLHGVLLTDNIVGYAIDYCSGRDLNSLRKKQTEKMFSDDIIRFYAAELVLALEYLHNSGIVYRDLKPENVMVQENGHLMLIDFDLSTKLSPKSAETRSVSSKSKPQIEPKKKKKKKKKFGFSFKRRDLGISPEDSVHREELESDAVSSESDSVEKSNSFVGTEEYVAPEIILGDGHDFSVDWWCLGIMLYEMLYGTTPFRGANRKETFYRIITKAPNLTGESTPLRDLIGKLLEKDPKKRISVREIKSHEFFRGVDWDSITEMPRPPFIPELTDVEGMEGNKEIDVETYVQGVFKVEEGVLVENNRKSGNRNCEENRDNKDVWVNNHPTQIQNDNFLIF</sequence>
<dbReference type="EMBL" id="NKXS01001036">
    <property type="protein sequence ID" value="PIN20938.1"/>
    <property type="molecule type" value="Genomic_DNA"/>
</dbReference>
<dbReference type="InterPro" id="IPR011009">
    <property type="entry name" value="Kinase-like_dom_sf"/>
</dbReference>
<accession>A0A2G9HTU2</accession>
<name>A0A2G9HTU2_9LAMI</name>
<keyword evidence="6 13" id="KW-0418">Kinase</keyword>
<evidence type="ECO:0000313" key="13">
    <source>
        <dbReference type="EMBL" id="PIN20938.1"/>
    </source>
</evidence>
<dbReference type="InterPro" id="IPR000719">
    <property type="entry name" value="Prot_kinase_dom"/>
</dbReference>
<dbReference type="OrthoDB" id="432483at2759"/>
<keyword evidence="5" id="KW-0547">Nucleotide-binding</keyword>
<evidence type="ECO:0000259" key="12">
    <source>
        <dbReference type="PROSITE" id="PS51285"/>
    </source>
</evidence>
<dbReference type="Gene3D" id="3.30.200.20">
    <property type="entry name" value="Phosphorylase Kinase, domain 1"/>
    <property type="match status" value="1"/>
</dbReference>
<evidence type="ECO:0000313" key="14">
    <source>
        <dbReference type="Proteomes" id="UP000231279"/>
    </source>
</evidence>
<dbReference type="GO" id="GO:0004674">
    <property type="term" value="F:protein serine/threonine kinase activity"/>
    <property type="evidence" value="ECO:0007669"/>
    <property type="project" value="UniProtKB-KW"/>
</dbReference>
<feature type="domain" description="AGC-kinase C-terminal" evidence="12">
    <location>
        <begin position="349"/>
        <end position="435"/>
    </location>
</feature>
<comment type="catalytic activity">
    <reaction evidence="9">
        <text>L-seryl-[protein] + ATP = O-phospho-L-seryl-[protein] + ADP + H(+)</text>
        <dbReference type="Rhea" id="RHEA:17989"/>
        <dbReference type="Rhea" id="RHEA-COMP:9863"/>
        <dbReference type="Rhea" id="RHEA-COMP:11604"/>
        <dbReference type="ChEBI" id="CHEBI:15378"/>
        <dbReference type="ChEBI" id="CHEBI:29999"/>
        <dbReference type="ChEBI" id="CHEBI:30616"/>
        <dbReference type="ChEBI" id="CHEBI:83421"/>
        <dbReference type="ChEBI" id="CHEBI:456216"/>
        <dbReference type="EC" id="2.7.11.1"/>
    </reaction>
</comment>
<dbReference type="Proteomes" id="UP000231279">
    <property type="component" value="Unassembled WGS sequence"/>
</dbReference>
<feature type="compositionally biased region" description="Low complexity" evidence="10">
    <location>
        <begin position="240"/>
        <end position="249"/>
    </location>
</feature>
<dbReference type="FunFam" id="1.10.510.10:FF:000312">
    <property type="entry name" value="Serine/threonine-protein kinase OXI1"/>
    <property type="match status" value="1"/>
</dbReference>
<keyword evidence="7" id="KW-0067">ATP-binding</keyword>
<dbReference type="GO" id="GO:0005524">
    <property type="term" value="F:ATP binding"/>
    <property type="evidence" value="ECO:0007669"/>
    <property type="project" value="UniProtKB-KW"/>
</dbReference>
<keyword evidence="4 13" id="KW-0808">Transferase</keyword>
<keyword evidence="14" id="KW-1185">Reference proteome</keyword>
<comment type="caution">
    <text evidence="13">The sequence shown here is derived from an EMBL/GenBank/DDBJ whole genome shotgun (WGS) entry which is preliminary data.</text>
</comment>
<evidence type="ECO:0000256" key="5">
    <source>
        <dbReference type="ARBA" id="ARBA00022741"/>
    </source>
</evidence>
<dbReference type="PROSITE" id="PS50011">
    <property type="entry name" value="PROTEIN_KINASE_DOM"/>
    <property type="match status" value="1"/>
</dbReference>
<dbReference type="GO" id="GO:0106310">
    <property type="term" value="F:protein serine kinase activity"/>
    <property type="evidence" value="ECO:0007669"/>
    <property type="project" value="RHEA"/>
</dbReference>
<evidence type="ECO:0000256" key="3">
    <source>
        <dbReference type="ARBA" id="ARBA00022527"/>
    </source>
</evidence>
<evidence type="ECO:0000256" key="10">
    <source>
        <dbReference type="SAM" id="MobiDB-lite"/>
    </source>
</evidence>
<proteinExistence type="inferred from homology"/>
<evidence type="ECO:0000256" key="7">
    <source>
        <dbReference type="ARBA" id="ARBA00022840"/>
    </source>
</evidence>
<protein>
    <recommendedName>
        <fullName evidence="2">non-specific serine/threonine protein kinase</fullName>
        <ecNumber evidence="2">2.7.11.1</ecNumber>
    </recommendedName>
</protein>
<evidence type="ECO:0000256" key="8">
    <source>
        <dbReference type="ARBA" id="ARBA00047899"/>
    </source>
</evidence>
<dbReference type="PANTHER" id="PTHR45637">
    <property type="entry name" value="FLIPPASE KINASE 1-RELATED"/>
    <property type="match status" value="1"/>
</dbReference>
<reference evidence="14" key="1">
    <citation type="journal article" date="2018" name="Gigascience">
        <title>Genome assembly of the Pink Ipe (Handroanthus impetiginosus, Bignoniaceae), a highly valued, ecologically keystone Neotropical timber forest tree.</title>
        <authorList>
            <person name="Silva-Junior O.B."/>
            <person name="Grattapaglia D."/>
            <person name="Novaes E."/>
            <person name="Collevatti R.G."/>
        </authorList>
    </citation>
    <scope>NUCLEOTIDE SEQUENCE [LARGE SCALE GENOMIC DNA]</scope>
    <source>
        <strain evidence="14">cv. UFG-1</strain>
    </source>
</reference>
<feature type="domain" description="Protein kinase" evidence="11">
    <location>
        <begin position="28"/>
        <end position="348"/>
    </location>
</feature>
<feature type="region of interest" description="Disordered" evidence="10">
    <location>
        <begin position="230"/>
        <end position="249"/>
    </location>
</feature>
<organism evidence="13 14">
    <name type="scientific">Handroanthus impetiginosus</name>
    <dbReference type="NCBI Taxonomy" id="429701"/>
    <lineage>
        <taxon>Eukaryota</taxon>
        <taxon>Viridiplantae</taxon>
        <taxon>Streptophyta</taxon>
        <taxon>Embryophyta</taxon>
        <taxon>Tracheophyta</taxon>
        <taxon>Spermatophyta</taxon>
        <taxon>Magnoliopsida</taxon>
        <taxon>eudicotyledons</taxon>
        <taxon>Gunneridae</taxon>
        <taxon>Pentapetalae</taxon>
        <taxon>asterids</taxon>
        <taxon>lamiids</taxon>
        <taxon>Lamiales</taxon>
        <taxon>Bignoniaceae</taxon>
        <taxon>Crescentiina</taxon>
        <taxon>Tabebuia alliance</taxon>
        <taxon>Handroanthus</taxon>
    </lineage>
</organism>
<dbReference type="SMART" id="SM00220">
    <property type="entry name" value="S_TKc"/>
    <property type="match status" value="1"/>
</dbReference>
<evidence type="ECO:0000259" key="11">
    <source>
        <dbReference type="PROSITE" id="PS50011"/>
    </source>
</evidence>
<comment type="similarity">
    <text evidence="1">Belongs to the protein kinase superfamily. AGC Ser/Thr protein kinase family.</text>
</comment>
<feature type="region of interest" description="Disordered" evidence="10">
    <location>
        <begin position="190"/>
        <end position="213"/>
    </location>
</feature>